<feature type="active site" evidence="5">
    <location>
        <position position="335"/>
    </location>
</feature>
<dbReference type="InterPro" id="IPR030390">
    <property type="entry name" value="MeTrfase_TrmA_AS"/>
</dbReference>
<accession>A0A399JA26</accession>
<dbReference type="Gene3D" id="2.40.50.1070">
    <property type="match status" value="1"/>
</dbReference>
<dbReference type="Gene3D" id="3.40.50.150">
    <property type="entry name" value="Vaccinia Virus protein VP39"/>
    <property type="match status" value="1"/>
</dbReference>
<dbReference type="PROSITE" id="PS01230">
    <property type="entry name" value="TRMA_1"/>
    <property type="match status" value="1"/>
</dbReference>
<dbReference type="SUPFAM" id="SSF53335">
    <property type="entry name" value="S-adenosyl-L-methionine-dependent methyltransferases"/>
    <property type="match status" value="1"/>
</dbReference>
<evidence type="ECO:0000256" key="1">
    <source>
        <dbReference type="ARBA" id="ARBA00022603"/>
    </source>
</evidence>
<dbReference type="InterPro" id="IPR010280">
    <property type="entry name" value="U5_MeTrfase_fam"/>
</dbReference>
<feature type="binding site" evidence="4">
    <location>
        <position position="240"/>
    </location>
    <ligand>
        <name>S-adenosyl-L-methionine</name>
        <dbReference type="ChEBI" id="CHEBI:59789"/>
    </ligand>
</feature>
<feature type="binding site" evidence="4">
    <location>
        <position position="308"/>
    </location>
    <ligand>
        <name>S-adenosyl-L-methionine</name>
        <dbReference type="ChEBI" id="CHEBI:59789"/>
    </ligand>
</feature>
<name>A0A399JA26_9MICC</name>
<comment type="caution">
    <text evidence="6">The sequence shown here is derived from an EMBL/GenBank/DDBJ whole genome shotgun (WGS) entry which is preliminary data.</text>
</comment>
<evidence type="ECO:0000256" key="2">
    <source>
        <dbReference type="ARBA" id="ARBA00022679"/>
    </source>
</evidence>
<evidence type="ECO:0000313" key="7">
    <source>
        <dbReference type="Proteomes" id="UP000265419"/>
    </source>
</evidence>
<dbReference type="Proteomes" id="UP000265419">
    <property type="component" value="Unassembled WGS sequence"/>
</dbReference>
<dbReference type="PROSITE" id="PS51687">
    <property type="entry name" value="SAM_MT_RNA_M5U"/>
    <property type="match status" value="1"/>
</dbReference>
<organism evidence="6 7">
    <name type="scientific">Galactobacter valiniphilus</name>
    <dbReference type="NCBI Taxonomy" id="2676122"/>
    <lineage>
        <taxon>Bacteria</taxon>
        <taxon>Bacillati</taxon>
        <taxon>Actinomycetota</taxon>
        <taxon>Actinomycetes</taxon>
        <taxon>Micrococcales</taxon>
        <taxon>Micrococcaceae</taxon>
        <taxon>Galactobacter</taxon>
    </lineage>
</organism>
<dbReference type="Pfam" id="PF05958">
    <property type="entry name" value="tRNA_U5-meth_tr"/>
    <property type="match status" value="1"/>
</dbReference>
<proteinExistence type="inferred from homology"/>
<feature type="binding site" evidence="4">
    <location>
        <position position="261"/>
    </location>
    <ligand>
        <name>S-adenosyl-L-methionine</name>
        <dbReference type="ChEBI" id="CHEBI:59789"/>
    </ligand>
</feature>
<evidence type="ECO:0000256" key="3">
    <source>
        <dbReference type="ARBA" id="ARBA00022691"/>
    </source>
</evidence>
<dbReference type="GO" id="GO:0070041">
    <property type="term" value="F:rRNA (uridine-C5-)-methyltransferase activity"/>
    <property type="evidence" value="ECO:0007669"/>
    <property type="project" value="TreeGrafter"/>
</dbReference>
<dbReference type="InterPro" id="IPR029063">
    <property type="entry name" value="SAM-dependent_MTases_sf"/>
</dbReference>
<dbReference type="EMBL" id="QQXK01000012">
    <property type="protein sequence ID" value="RII42425.1"/>
    <property type="molecule type" value="Genomic_DNA"/>
</dbReference>
<gene>
    <name evidence="6" type="ORF">DWB68_07710</name>
</gene>
<feature type="active site" description="Nucleophile" evidence="4">
    <location>
        <position position="335"/>
    </location>
</feature>
<reference evidence="6 7" key="1">
    <citation type="submission" date="2018-07" db="EMBL/GenBank/DDBJ databases">
        <title>Arthrobacter sp. nov., isolated from raw cow's milk with high bacterial count.</title>
        <authorList>
            <person name="Hahne J."/>
            <person name="Isele D."/>
            <person name="Lipski A."/>
        </authorList>
    </citation>
    <scope>NUCLEOTIDE SEQUENCE [LARGE SCALE GENOMIC DNA]</scope>
    <source>
        <strain evidence="6 7">JZ R-35</strain>
    </source>
</reference>
<dbReference type="NCBIfam" id="NF002909">
    <property type="entry name" value="PRK03522.2-1"/>
    <property type="match status" value="1"/>
</dbReference>
<dbReference type="CDD" id="cd02440">
    <property type="entry name" value="AdoMet_MTases"/>
    <property type="match status" value="1"/>
</dbReference>
<comment type="similarity">
    <text evidence="4">Belongs to the class I-like SAM-binding methyltransferase superfamily. RNA M5U methyltransferase family.</text>
</comment>
<dbReference type="InterPro" id="IPR030391">
    <property type="entry name" value="MeTrfase_TrmA_CS"/>
</dbReference>
<keyword evidence="7" id="KW-1185">Reference proteome</keyword>
<protein>
    <submittedName>
        <fullName evidence="6">23S rRNA (Uracil(747)-C(5))-methyltransferase RlmC</fullName>
    </submittedName>
</protein>
<evidence type="ECO:0000256" key="4">
    <source>
        <dbReference type="PROSITE-ProRule" id="PRU01024"/>
    </source>
</evidence>
<dbReference type="GO" id="GO:0070475">
    <property type="term" value="P:rRNA base methylation"/>
    <property type="evidence" value="ECO:0007669"/>
    <property type="project" value="TreeGrafter"/>
</dbReference>
<evidence type="ECO:0000313" key="6">
    <source>
        <dbReference type="EMBL" id="RII42425.1"/>
    </source>
</evidence>
<evidence type="ECO:0000256" key="5">
    <source>
        <dbReference type="PROSITE-ProRule" id="PRU10015"/>
    </source>
</evidence>
<keyword evidence="1 4" id="KW-0489">Methyltransferase</keyword>
<dbReference type="PANTHER" id="PTHR11061">
    <property type="entry name" value="RNA M5U METHYLTRANSFERASE"/>
    <property type="match status" value="1"/>
</dbReference>
<sequence length="377" mass="40554">MECSYFDAGRCRSCTLMGQPHPVQLGRKDAHTRELLGPVPGLEWLAPFAGAERGFRNRAKMVVGGSWRRPTLGILDAEGHGVDLRGCGVIDPAITAALPAVASFITAARLVPYSVPMRSGELKHVLVTCNPDGQLLLRFVVRSEAAVEAVRKHLPALLRRLPQALIVTANLLPEHKAALEGETEVHLHGPETLPMPVGPLRLRLRPQGFFQTNTEVADALYRQGAAWVDELAPASVWDLYSGVGGFALSSAGPGRTVVGVEISPQAVEGAKAAALDSGVSGVDFLAADATAFAEGSSPREQPELVIVNPPRRGLGERLCSWLESSSVGAILYSSCNAETLAEDLRRMPGWRPVRARVMDMFPQTEHYEVITLLERAA</sequence>
<dbReference type="AlphaFoldDB" id="A0A399JA26"/>
<feature type="binding site" evidence="4">
    <location>
        <position position="211"/>
    </location>
    <ligand>
        <name>S-adenosyl-L-methionine</name>
        <dbReference type="ChEBI" id="CHEBI:59789"/>
    </ligand>
</feature>
<dbReference type="RefSeq" id="WP_119424554.1">
    <property type="nucleotide sequence ID" value="NZ_QQXK01000012.1"/>
</dbReference>
<keyword evidence="2 4" id="KW-0808">Transferase</keyword>
<dbReference type="PANTHER" id="PTHR11061:SF30">
    <property type="entry name" value="TRNA (URACIL(54)-C(5))-METHYLTRANSFERASE"/>
    <property type="match status" value="1"/>
</dbReference>
<dbReference type="PROSITE" id="PS01231">
    <property type="entry name" value="TRMA_2"/>
    <property type="match status" value="1"/>
</dbReference>
<keyword evidence="3 4" id="KW-0949">S-adenosyl-L-methionine</keyword>